<evidence type="ECO:0000256" key="6">
    <source>
        <dbReference type="ARBA" id="ARBA00034078"/>
    </source>
</evidence>
<proteinExistence type="inferred from homology"/>
<dbReference type="FunFam" id="1.10.10.1590:FF:000001">
    <property type="entry name" value="NADH-quinone oxidoreductase subunit E"/>
    <property type="match status" value="1"/>
</dbReference>
<organism evidence="8 9">
    <name type="scientific">Geobacter hydrogenophilus</name>
    <dbReference type="NCBI Taxonomy" id="40983"/>
    <lineage>
        <taxon>Bacteria</taxon>
        <taxon>Pseudomonadati</taxon>
        <taxon>Thermodesulfobacteriota</taxon>
        <taxon>Desulfuromonadia</taxon>
        <taxon>Geobacterales</taxon>
        <taxon>Geobacteraceae</taxon>
        <taxon>Geobacter</taxon>
    </lineage>
</organism>
<evidence type="ECO:0000256" key="7">
    <source>
        <dbReference type="SAM" id="MobiDB-lite"/>
    </source>
</evidence>
<keyword evidence="3" id="KW-0479">Metal-binding</keyword>
<evidence type="ECO:0000256" key="3">
    <source>
        <dbReference type="ARBA" id="ARBA00022723"/>
    </source>
</evidence>
<dbReference type="CDD" id="cd03064">
    <property type="entry name" value="TRX_Fd_NuoE"/>
    <property type="match status" value="1"/>
</dbReference>
<dbReference type="InterPro" id="IPR036249">
    <property type="entry name" value="Thioredoxin-like_sf"/>
</dbReference>
<evidence type="ECO:0000256" key="2">
    <source>
        <dbReference type="ARBA" id="ARBA00022714"/>
    </source>
</evidence>
<comment type="cofactor">
    <cofactor evidence="6">
        <name>[2Fe-2S] cluster</name>
        <dbReference type="ChEBI" id="CHEBI:190135"/>
    </cofactor>
</comment>
<gene>
    <name evidence="8" type="primary">hoxE</name>
    <name evidence="8" type="ORF">GHYDROH2_04220</name>
</gene>
<keyword evidence="9" id="KW-1185">Reference proteome</keyword>
<dbReference type="PANTHER" id="PTHR43342">
    <property type="entry name" value="NADH-QUINONE OXIDOREDUCTASE, E SUBUNIT"/>
    <property type="match status" value="1"/>
</dbReference>
<keyword evidence="5" id="KW-0411">Iron-sulfur</keyword>
<keyword evidence="2" id="KW-0001">2Fe-2S</keyword>
<dbReference type="Gene3D" id="3.40.30.10">
    <property type="entry name" value="Glutaredoxin"/>
    <property type="match status" value="1"/>
</dbReference>
<reference evidence="8" key="1">
    <citation type="submission" date="2022-12" db="EMBL/GenBank/DDBJ databases">
        <title>Reference genome sequencing for broad-spectrum identification of bacterial and archaeal isolates by mass spectrometry.</title>
        <authorList>
            <person name="Sekiguchi Y."/>
            <person name="Tourlousse D.M."/>
        </authorList>
    </citation>
    <scope>NUCLEOTIDE SEQUENCE</scope>
    <source>
        <strain evidence="8">H2</strain>
    </source>
</reference>
<keyword evidence="4" id="KW-0408">Iron</keyword>
<dbReference type="GO" id="GO:0046872">
    <property type="term" value="F:metal ion binding"/>
    <property type="evidence" value="ECO:0007669"/>
    <property type="project" value="UniProtKB-KW"/>
</dbReference>
<dbReference type="SUPFAM" id="SSF52833">
    <property type="entry name" value="Thioredoxin-like"/>
    <property type="match status" value="1"/>
</dbReference>
<dbReference type="EMBL" id="BSDS01000001">
    <property type="protein sequence ID" value="GLI36921.1"/>
    <property type="molecule type" value="Genomic_DNA"/>
</dbReference>
<evidence type="ECO:0000313" key="9">
    <source>
        <dbReference type="Proteomes" id="UP001144352"/>
    </source>
</evidence>
<feature type="region of interest" description="Disordered" evidence="7">
    <location>
        <begin position="178"/>
        <end position="197"/>
    </location>
</feature>
<name>A0A9W6FXW6_9BACT</name>
<feature type="compositionally biased region" description="Basic and acidic residues" evidence="7">
    <location>
        <begin position="1"/>
        <end position="13"/>
    </location>
</feature>
<accession>A0A9W6FXW6</accession>
<dbReference type="NCBIfam" id="NF005747">
    <property type="entry name" value="PRK07571.1"/>
    <property type="match status" value="1"/>
</dbReference>
<comment type="similarity">
    <text evidence="1">Belongs to the complex I 24 kDa subunit family.</text>
</comment>
<evidence type="ECO:0000256" key="1">
    <source>
        <dbReference type="ARBA" id="ARBA00010643"/>
    </source>
</evidence>
<evidence type="ECO:0000256" key="4">
    <source>
        <dbReference type="ARBA" id="ARBA00023004"/>
    </source>
</evidence>
<evidence type="ECO:0000313" key="8">
    <source>
        <dbReference type="EMBL" id="GLI36921.1"/>
    </source>
</evidence>
<dbReference type="Proteomes" id="UP001144352">
    <property type="component" value="Unassembled WGS sequence"/>
</dbReference>
<dbReference type="GO" id="GO:0016491">
    <property type="term" value="F:oxidoreductase activity"/>
    <property type="evidence" value="ECO:0007669"/>
    <property type="project" value="InterPro"/>
</dbReference>
<dbReference type="PROSITE" id="PS01099">
    <property type="entry name" value="COMPLEX1_24K"/>
    <property type="match status" value="1"/>
</dbReference>
<dbReference type="InterPro" id="IPR002023">
    <property type="entry name" value="NuoE-like"/>
</dbReference>
<evidence type="ECO:0000256" key="5">
    <source>
        <dbReference type="ARBA" id="ARBA00023014"/>
    </source>
</evidence>
<dbReference type="InterPro" id="IPR028431">
    <property type="entry name" value="NADP_DH_HndA-like"/>
</dbReference>
<dbReference type="InterPro" id="IPR041921">
    <property type="entry name" value="NuoE_N"/>
</dbReference>
<protein>
    <submittedName>
        <fullName evidence="8">Hydrogenase HoxE</fullName>
    </submittedName>
</protein>
<dbReference type="PANTHER" id="PTHR43342:SF2">
    <property type="entry name" value="POTENTIAL NAD-REDUCING HYDROGENASE SUBUNIT"/>
    <property type="match status" value="1"/>
</dbReference>
<sequence length="197" mass="21362">MRETIVRNPESKHPAGIPSELASDPRFQAVERTIKQFQCRADALIEVLHVAQEAFGYLSDELMAHVARQLKIPFSQVYGVATFYHFFSLEPRGAHTCVVCTGTACYVKRSAEIVTRLEQEFDVKAGKTTDDGSLTLSTVRCLGTCGQAPVMVLDGETMGQCTPDSAAAAVTVLLESGRVPSTDDGRSRRNRGGGNIP</sequence>
<dbReference type="AlphaFoldDB" id="A0A9W6FXW6"/>
<dbReference type="InterPro" id="IPR042128">
    <property type="entry name" value="NuoE_dom"/>
</dbReference>
<dbReference type="GO" id="GO:0051537">
    <property type="term" value="F:2 iron, 2 sulfur cluster binding"/>
    <property type="evidence" value="ECO:0007669"/>
    <property type="project" value="UniProtKB-KW"/>
</dbReference>
<dbReference type="Gene3D" id="1.10.10.1590">
    <property type="entry name" value="NADH-quinone oxidoreductase subunit E"/>
    <property type="match status" value="1"/>
</dbReference>
<dbReference type="Pfam" id="PF01257">
    <property type="entry name" value="2Fe-2S_thioredx"/>
    <property type="match status" value="1"/>
</dbReference>
<comment type="caution">
    <text evidence="8">The sequence shown here is derived from an EMBL/GenBank/DDBJ whole genome shotgun (WGS) entry which is preliminary data.</text>
</comment>
<feature type="region of interest" description="Disordered" evidence="7">
    <location>
        <begin position="1"/>
        <end position="21"/>
    </location>
</feature>